<dbReference type="PANTHER" id="PTHR10322">
    <property type="entry name" value="DNA POLYMERASE CATALYTIC SUBUNIT"/>
    <property type="match status" value="1"/>
</dbReference>
<dbReference type="AlphaFoldDB" id="A0ABD2PXW9"/>
<evidence type="ECO:0000256" key="1">
    <source>
        <dbReference type="ARBA" id="ARBA00024411"/>
    </source>
</evidence>
<feature type="domain" description="DNA polymerase delta/zeta catalytic subunit N-terminal" evidence="6">
    <location>
        <begin position="132"/>
        <end position="211"/>
    </location>
</feature>
<feature type="compositionally biased region" description="Acidic residues" evidence="4">
    <location>
        <begin position="39"/>
        <end position="49"/>
    </location>
</feature>
<evidence type="ECO:0000259" key="6">
    <source>
        <dbReference type="Pfam" id="PF24055"/>
    </source>
</evidence>
<dbReference type="EMBL" id="JBJKFK010001894">
    <property type="protein sequence ID" value="KAL3312040.1"/>
    <property type="molecule type" value="Genomic_DNA"/>
</dbReference>
<dbReference type="PANTHER" id="PTHR10322:SF23">
    <property type="entry name" value="DNA POLYMERASE DELTA CATALYTIC SUBUNIT"/>
    <property type="match status" value="1"/>
</dbReference>
<dbReference type="InterPro" id="IPR056435">
    <property type="entry name" value="DPOD/Z_N"/>
</dbReference>
<sequence>MSKRPSNFKKPSHNVNSKAPKLAQKEEDDPSTFEQELMLLDEMDTEQVEMEQVTGSEGNLDDDKVSSKTWERPSLPSLDPKSDKIIFQILDVDHYKGAKVNGMPGKADTYIPISRLFGITETGNSICAHVYGFLPYFYVPAPPELTDASDLRLCLEALNAAVLKQLRAKEAEGIPNPVVGLKLQQKENIYGYNNQKKETFLQISIIIPRLVATAKRVLEQGFAFPNCSFRSFAIFEANIDFEIRFMVDTGITGCCWVELPPGQYQIRQGDDRTTRCQLETNVGVEQLKVYPSEGEWAKIAPLRILSFDIECAGRKGVFPTPDVDPVIQIANMVSLYGETRPFIRNVFTLNTCAPIIGSQV</sequence>
<evidence type="ECO:0000259" key="5">
    <source>
        <dbReference type="Pfam" id="PF03104"/>
    </source>
</evidence>
<evidence type="ECO:0000256" key="3">
    <source>
        <dbReference type="ARBA" id="ARBA00049244"/>
    </source>
</evidence>
<dbReference type="Gene3D" id="2.40.50.730">
    <property type="match status" value="2"/>
</dbReference>
<evidence type="ECO:0000256" key="2">
    <source>
        <dbReference type="ARBA" id="ARBA00042791"/>
    </source>
</evidence>
<name>A0ABD2PXW9_9PLAT</name>
<dbReference type="Pfam" id="PF03104">
    <property type="entry name" value="DNA_pol_B_exo1"/>
    <property type="match status" value="1"/>
</dbReference>
<comment type="catalytic activity">
    <reaction evidence="3">
        <text>DNA(n) + a 2'-deoxyribonucleoside 5'-triphosphate = DNA(n+1) + diphosphate</text>
        <dbReference type="Rhea" id="RHEA:22508"/>
        <dbReference type="Rhea" id="RHEA-COMP:17339"/>
        <dbReference type="Rhea" id="RHEA-COMP:17340"/>
        <dbReference type="ChEBI" id="CHEBI:33019"/>
        <dbReference type="ChEBI" id="CHEBI:61560"/>
        <dbReference type="ChEBI" id="CHEBI:173112"/>
        <dbReference type="EC" id="2.7.7.7"/>
    </reaction>
</comment>
<dbReference type="GO" id="GO:0043625">
    <property type="term" value="C:delta DNA polymerase complex"/>
    <property type="evidence" value="ECO:0007669"/>
    <property type="project" value="UniProtKB-ARBA"/>
</dbReference>
<dbReference type="Pfam" id="PF24055">
    <property type="entry name" value="POL3_N"/>
    <property type="match status" value="1"/>
</dbReference>
<feature type="compositionally biased region" description="Basic and acidic residues" evidence="4">
    <location>
        <begin position="61"/>
        <end position="71"/>
    </location>
</feature>
<dbReference type="InterPro" id="IPR036397">
    <property type="entry name" value="RNaseH_sf"/>
</dbReference>
<dbReference type="InterPro" id="IPR012337">
    <property type="entry name" value="RNaseH-like_sf"/>
</dbReference>
<dbReference type="GO" id="GO:0003887">
    <property type="term" value="F:DNA-directed DNA polymerase activity"/>
    <property type="evidence" value="ECO:0007669"/>
    <property type="project" value="UniProtKB-EC"/>
</dbReference>
<dbReference type="InterPro" id="IPR050240">
    <property type="entry name" value="DNA_pol_type-B"/>
</dbReference>
<dbReference type="Gene3D" id="3.30.420.10">
    <property type="entry name" value="Ribonuclease H-like superfamily/Ribonuclease H"/>
    <property type="match status" value="1"/>
</dbReference>
<comment type="caution">
    <text evidence="7">The sequence shown here is derived from an EMBL/GenBank/DDBJ whole genome shotgun (WGS) entry which is preliminary data.</text>
</comment>
<evidence type="ECO:0000313" key="7">
    <source>
        <dbReference type="EMBL" id="KAL3312040.1"/>
    </source>
</evidence>
<dbReference type="Proteomes" id="UP001626550">
    <property type="component" value="Unassembled WGS sequence"/>
</dbReference>
<organism evidence="7 8">
    <name type="scientific">Cichlidogyrus casuarinus</name>
    <dbReference type="NCBI Taxonomy" id="1844966"/>
    <lineage>
        <taxon>Eukaryota</taxon>
        <taxon>Metazoa</taxon>
        <taxon>Spiralia</taxon>
        <taxon>Lophotrochozoa</taxon>
        <taxon>Platyhelminthes</taxon>
        <taxon>Monogenea</taxon>
        <taxon>Monopisthocotylea</taxon>
        <taxon>Dactylogyridea</taxon>
        <taxon>Ancyrocephalidae</taxon>
        <taxon>Cichlidogyrus</taxon>
    </lineage>
</organism>
<evidence type="ECO:0000256" key="4">
    <source>
        <dbReference type="SAM" id="MobiDB-lite"/>
    </source>
</evidence>
<dbReference type="InterPro" id="IPR006133">
    <property type="entry name" value="DNA-dir_DNA_pol_B_exonuc"/>
</dbReference>
<gene>
    <name evidence="7" type="primary">POLD1_2</name>
    <name evidence="7" type="ORF">Ciccas_009372</name>
</gene>
<feature type="compositionally biased region" description="Basic residues" evidence="4">
    <location>
        <begin position="1"/>
        <end position="12"/>
    </location>
</feature>
<accession>A0ABD2PXW9</accession>
<feature type="domain" description="DNA-directed DNA polymerase family B exonuclease" evidence="5">
    <location>
        <begin position="233"/>
        <end position="353"/>
    </location>
</feature>
<dbReference type="SUPFAM" id="SSF53098">
    <property type="entry name" value="Ribonuclease H-like"/>
    <property type="match status" value="1"/>
</dbReference>
<proteinExistence type="predicted"/>
<protein>
    <recommendedName>
        <fullName evidence="1">DNA polymerase delta catalytic subunit</fullName>
    </recommendedName>
    <alternativeName>
        <fullName evidence="2">3'-5' exodeoxyribonuclease</fullName>
    </alternativeName>
</protein>
<evidence type="ECO:0000313" key="8">
    <source>
        <dbReference type="Proteomes" id="UP001626550"/>
    </source>
</evidence>
<reference evidence="7 8" key="1">
    <citation type="submission" date="2024-11" db="EMBL/GenBank/DDBJ databases">
        <title>Adaptive evolution of stress response genes in parasites aligns with host niche diversity.</title>
        <authorList>
            <person name="Hahn C."/>
            <person name="Resl P."/>
        </authorList>
    </citation>
    <scope>NUCLEOTIDE SEQUENCE [LARGE SCALE GENOMIC DNA]</scope>
    <source>
        <strain evidence="7">EGGRZ-B1_66</strain>
        <tissue evidence="7">Body</tissue>
    </source>
</reference>
<keyword evidence="8" id="KW-1185">Reference proteome</keyword>
<feature type="region of interest" description="Disordered" evidence="4">
    <location>
        <begin position="1"/>
        <end position="74"/>
    </location>
</feature>